<proteinExistence type="predicted"/>
<dbReference type="EMBL" id="JACARL010000076">
    <property type="protein sequence ID" value="NWE83255.1"/>
    <property type="molecule type" value="Genomic_DNA"/>
</dbReference>
<dbReference type="InterPro" id="IPR011856">
    <property type="entry name" value="tRNA_endonuc-like_dom_sf"/>
</dbReference>
<comment type="caution">
    <text evidence="2">The sequence shown here is derived from an EMBL/GenBank/DDBJ whole genome shotgun (WGS) entry which is preliminary data.</text>
</comment>
<accession>A0A7Y8FPU1</accession>
<dbReference type="EMBL" id="JACARM010000011">
    <property type="protein sequence ID" value="NWE06418.1"/>
    <property type="molecule type" value="Genomic_DNA"/>
</dbReference>
<evidence type="ECO:0000313" key="4">
    <source>
        <dbReference type="Proteomes" id="UP000590218"/>
    </source>
</evidence>
<dbReference type="Proteomes" id="UP000590218">
    <property type="component" value="Unassembled WGS sequence"/>
</dbReference>
<dbReference type="Gene3D" id="3.40.1350.10">
    <property type="match status" value="1"/>
</dbReference>
<dbReference type="GO" id="GO:0003676">
    <property type="term" value="F:nucleic acid binding"/>
    <property type="evidence" value="ECO:0007669"/>
    <property type="project" value="InterPro"/>
</dbReference>
<protein>
    <submittedName>
        <fullName evidence="2">Uncharacterized protein</fullName>
    </submittedName>
</protein>
<sequence length="241" mass="27060">MLWPLSSGHPLRGHPLTKGHFLCPVTGTVEIAKELGFKHHEIGVDLADGRRVKMPFPYQGDLLLYLKDQEGIPYAINWTVKDSKAAFGERRITAAKTPVQQKKDRAHASLRTELEKLYYASAGVRTVQMSMDELSPTVIANLDLLFMTHELPLSLCPNLLDDFSSSVQEAAFAGEPVAYVAIRYAKCWASRDQFIAKIYQDIWQRKLLVNFLKPILIDQPLDMEGGDLLQIYASLFQGIAS</sequence>
<dbReference type="AlphaFoldDB" id="A0A7Y8FPU1"/>
<organism evidence="2 4">
    <name type="scientific">Pseudomonas edaphica</name>
    <dbReference type="NCBI Taxonomy" id="2006980"/>
    <lineage>
        <taxon>Bacteria</taxon>
        <taxon>Pseudomonadati</taxon>
        <taxon>Pseudomonadota</taxon>
        <taxon>Gammaproteobacteria</taxon>
        <taxon>Pseudomonadales</taxon>
        <taxon>Pseudomonadaceae</taxon>
        <taxon>Pseudomonas</taxon>
    </lineage>
</organism>
<evidence type="ECO:0000313" key="1">
    <source>
        <dbReference type="EMBL" id="NWE06418.1"/>
    </source>
</evidence>
<evidence type="ECO:0000313" key="2">
    <source>
        <dbReference type="EMBL" id="NWE83255.1"/>
    </source>
</evidence>
<reference evidence="3 4" key="1">
    <citation type="submission" date="2020-04" db="EMBL/GenBank/DDBJ databases">
        <title>Molecular characterization of pseudomonads from Agaricus bisporus reveal novel blotch 2 pathogens in Western Europe.</title>
        <authorList>
            <person name="Taparia T."/>
            <person name="Krijger M."/>
            <person name="Haynes E."/>
            <person name="Elpinstone J.G."/>
            <person name="Noble R."/>
            <person name="Van Der Wolf J."/>
        </authorList>
    </citation>
    <scope>NUCLEOTIDE SEQUENCE [LARGE SCALE GENOMIC DNA]</scope>
    <source>
        <strain evidence="2 4">K6002</strain>
        <strain evidence="1 3">K7002</strain>
    </source>
</reference>
<gene>
    <name evidence="1" type="ORF">HX788_04875</name>
    <name evidence="2" type="ORF">HX795_14190</name>
</gene>
<dbReference type="Proteomes" id="UP000563268">
    <property type="component" value="Unassembled WGS sequence"/>
</dbReference>
<evidence type="ECO:0000313" key="3">
    <source>
        <dbReference type="Proteomes" id="UP000563268"/>
    </source>
</evidence>
<name>A0A7Y8FPU1_9PSED</name>